<dbReference type="Proteomes" id="UP000807850">
    <property type="component" value="Unassembled WGS sequence"/>
</dbReference>
<reference evidence="2" key="1">
    <citation type="submission" date="2020-07" db="EMBL/GenBank/DDBJ databases">
        <title>Huge and variable diversity of episymbiotic CPR bacteria and DPANN archaea in groundwater ecosystems.</title>
        <authorList>
            <person name="He C.Y."/>
            <person name="Keren R."/>
            <person name="Whittaker M."/>
            <person name="Farag I.F."/>
            <person name="Doudna J."/>
            <person name="Cate J.H.D."/>
            <person name="Banfield J.F."/>
        </authorList>
    </citation>
    <scope>NUCLEOTIDE SEQUENCE</scope>
    <source>
        <strain evidence="2">NC_groundwater_928_Pr1_S-0.2um_72_17</strain>
    </source>
</reference>
<name>A0A9D6QJP2_UNCEI</name>
<evidence type="ECO:0000313" key="3">
    <source>
        <dbReference type="Proteomes" id="UP000807850"/>
    </source>
</evidence>
<accession>A0A9D6QJP2</accession>
<evidence type="ECO:0000313" key="2">
    <source>
        <dbReference type="EMBL" id="MBI3539465.1"/>
    </source>
</evidence>
<feature type="region of interest" description="Disordered" evidence="1">
    <location>
        <begin position="1"/>
        <end position="59"/>
    </location>
</feature>
<dbReference type="AlphaFoldDB" id="A0A9D6QJP2"/>
<proteinExistence type="predicted"/>
<dbReference type="EMBL" id="JACQAY010000129">
    <property type="protein sequence ID" value="MBI3539465.1"/>
    <property type="molecule type" value="Genomic_DNA"/>
</dbReference>
<gene>
    <name evidence="2" type="ORF">HY076_04250</name>
</gene>
<evidence type="ECO:0000256" key="1">
    <source>
        <dbReference type="SAM" id="MobiDB-lite"/>
    </source>
</evidence>
<protein>
    <submittedName>
        <fullName evidence="2">Uncharacterized protein</fullName>
    </submittedName>
</protein>
<sequence length="59" mass="6917">MPRNQRPSFLKRQKEQQRKAKAEQKRDARRARRRGNSVDEELNPEAEAMPENDEAAPEA</sequence>
<feature type="compositionally biased region" description="Acidic residues" evidence="1">
    <location>
        <begin position="38"/>
        <end position="59"/>
    </location>
</feature>
<comment type="caution">
    <text evidence="2">The sequence shown here is derived from an EMBL/GenBank/DDBJ whole genome shotgun (WGS) entry which is preliminary data.</text>
</comment>
<feature type="compositionally biased region" description="Basic and acidic residues" evidence="1">
    <location>
        <begin position="12"/>
        <end position="26"/>
    </location>
</feature>
<organism evidence="2 3">
    <name type="scientific">Eiseniibacteriota bacterium</name>
    <dbReference type="NCBI Taxonomy" id="2212470"/>
    <lineage>
        <taxon>Bacteria</taxon>
        <taxon>Candidatus Eiseniibacteriota</taxon>
    </lineage>
</organism>